<name>A0A2K3LQC4_TRIPR</name>
<accession>A0A2K3LQC4</accession>
<proteinExistence type="predicted"/>
<evidence type="ECO:0000313" key="2">
    <source>
        <dbReference type="EMBL" id="PNX80738.1"/>
    </source>
</evidence>
<protein>
    <submittedName>
        <fullName evidence="2">Uncharacterized protein</fullName>
    </submittedName>
</protein>
<dbReference type="EMBL" id="ASHM01038549">
    <property type="protein sequence ID" value="PNX80738.1"/>
    <property type="molecule type" value="Genomic_DNA"/>
</dbReference>
<organism evidence="2 3">
    <name type="scientific">Trifolium pratense</name>
    <name type="common">Red clover</name>
    <dbReference type="NCBI Taxonomy" id="57577"/>
    <lineage>
        <taxon>Eukaryota</taxon>
        <taxon>Viridiplantae</taxon>
        <taxon>Streptophyta</taxon>
        <taxon>Embryophyta</taxon>
        <taxon>Tracheophyta</taxon>
        <taxon>Spermatophyta</taxon>
        <taxon>Magnoliopsida</taxon>
        <taxon>eudicotyledons</taxon>
        <taxon>Gunneridae</taxon>
        <taxon>Pentapetalae</taxon>
        <taxon>rosids</taxon>
        <taxon>fabids</taxon>
        <taxon>Fabales</taxon>
        <taxon>Fabaceae</taxon>
        <taxon>Papilionoideae</taxon>
        <taxon>50 kb inversion clade</taxon>
        <taxon>NPAAA clade</taxon>
        <taxon>Hologalegina</taxon>
        <taxon>IRL clade</taxon>
        <taxon>Trifolieae</taxon>
        <taxon>Trifolium</taxon>
    </lineage>
</organism>
<evidence type="ECO:0000313" key="3">
    <source>
        <dbReference type="Proteomes" id="UP000236291"/>
    </source>
</evidence>
<keyword evidence="1" id="KW-1133">Transmembrane helix</keyword>
<keyword evidence="1" id="KW-0472">Membrane</keyword>
<sequence length="63" mass="6556">MVLLKMILDGAAAAVENCAAVQNGVIPAVLPVVVGGGGLFCSLLYCRKWCCCAKWRDSGSVAR</sequence>
<feature type="non-terminal residue" evidence="2">
    <location>
        <position position="63"/>
    </location>
</feature>
<reference evidence="2 3" key="2">
    <citation type="journal article" date="2017" name="Front. Plant Sci.">
        <title>Gene Classification and Mining of Molecular Markers Useful in Red Clover (Trifolium pratense) Breeding.</title>
        <authorList>
            <person name="Istvanek J."/>
            <person name="Dluhosova J."/>
            <person name="Dluhos P."/>
            <person name="Patkova L."/>
            <person name="Nedelnik J."/>
            <person name="Repkova J."/>
        </authorList>
    </citation>
    <scope>NUCLEOTIDE SEQUENCE [LARGE SCALE GENOMIC DNA]</scope>
    <source>
        <strain evidence="3">cv. Tatra</strain>
        <tissue evidence="2">Young leaves</tissue>
    </source>
</reference>
<dbReference type="AlphaFoldDB" id="A0A2K3LQC4"/>
<feature type="transmembrane region" description="Helical" evidence="1">
    <location>
        <begin position="25"/>
        <end position="46"/>
    </location>
</feature>
<gene>
    <name evidence="2" type="ORF">L195_g036749</name>
</gene>
<keyword evidence="1" id="KW-0812">Transmembrane</keyword>
<comment type="caution">
    <text evidence="2">The sequence shown here is derived from an EMBL/GenBank/DDBJ whole genome shotgun (WGS) entry which is preliminary data.</text>
</comment>
<dbReference type="Proteomes" id="UP000236291">
    <property type="component" value="Unassembled WGS sequence"/>
</dbReference>
<evidence type="ECO:0000256" key="1">
    <source>
        <dbReference type="SAM" id="Phobius"/>
    </source>
</evidence>
<reference evidence="2 3" key="1">
    <citation type="journal article" date="2014" name="Am. J. Bot.">
        <title>Genome assembly and annotation for red clover (Trifolium pratense; Fabaceae).</title>
        <authorList>
            <person name="Istvanek J."/>
            <person name="Jaros M."/>
            <person name="Krenek A."/>
            <person name="Repkova J."/>
        </authorList>
    </citation>
    <scope>NUCLEOTIDE SEQUENCE [LARGE SCALE GENOMIC DNA]</scope>
    <source>
        <strain evidence="3">cv. Tatra</strain>
        <tissue evidence="2">Young leaves</tissue>
    </source>
</reference>